<evidence type="ECO:0000313" key="1">
    <source>
        <dbReference type="EMBL" id="CAK9162765.1"/>
    </source>
</evidence>
<reference evidence="1 2" key="1">
    <citation type="submission" date="2024-02" db="EMBL/GenBank/DDBJ databases">
        <authorList>
            <person name="Vignale AGUSTIN F."/>
            <person name="Sosa J E."/>
            <person name="Modenutti C."/>
        </authorList>
    </citation>
    <scope>NUCLEOTIDE SEQUENCE [LARGE SCALE GENOMIC DNA]</scope>
</reference>
<feature type="non-terminal residue" evidence="1">
    <location>
        <position position="61"/>
    </location>
</feature>
<keyword evidence="2" id="KW-1185">Reference proteome</keyword>
<comment type="caution">
    <text evidence="1">The sequence shown here is derived from an EMBL/GenBank/DDBJ whole genome shotgun (WGS) entry which is preliminary data.</text>
</comment>
<name>A0ABC8T3V7_9AQUA</name>
<gene>
    <name evidence="1" type="ORF">ILEXP_LOCUS31710</name>
</gene>
<sequence length="61" mass="6944">MVIEVMPLTVAEMLNYKRPLPAIITYPSSYFMANTSTEYAELMYEESKTFTRKVAVGSLSE</sequence>
<dbReference type="AlphaFoldDB" id="A0ABC8T3V7"/>
<dbReference type="Proteomes" id="UP001642360">
    <property type="component" value="Unassembled WGS sequence"/>
</dbReference>
<accession>A0ABC8T3V7</accession>
<proteinExistence type="predicted"/>
<evidence type="ECO:0000313" key="2">
    <source>
        <dbReference type="Proteomes" id="UP001642360"/>
    </source>
</evidence>
<organism evidence="1 2">
    <name type="scientific">Ilex paraguariensis</name>
    <name type="common">yerba mate</name>
    <dbReference type="NCBI Taxonomy" id="185542"/>
    <lineage>
        <taxon>Eukaryota</taxon>
        <taxon>Viridiplantae</taxon>
        <taxon>Streptophyta</taxon>
        <taxon>Embryophyta</taxon>
        <taxon>Tracheophyta</taxon>
        <taxon>Spermatophyta</taxon>
        <taxon>Magnoliopsida</taxon>
        <taxon>eudicotyledons</taxon>
        <taxon>Gunneridae</taxon>
        <taxon>Pentapetalae</taxon>
        <taxon>asterids</taxon>
        <taxon>campanulids</taxon>
        <taxon>Aquifoliales</taxon>
        <taxon>Aquifoliaceae</taxon>
        <taxon>Ilex</taxon>
    </lineage>
</organism>
<dbReference type="EMBL" id="CAUOFW020003946">
    <property type="protein sequence ID" value="CAK9162765.1"/>
    <property type="molecule type" value="Genomic_DNA"/>
</dbReference>
<protein>
    <submittedName>
        <fullName evidence="1">Uncharacterized protein</fullName>
    </submittedName>
</protein>